<reference evidence="3" key="1">
    <citation type="submission" date="2016-11" db="EMBL/GenBank/DDBJ databases">
        <authorList>
            <person name="Varghese N."/>
            <person name="Submissions S."/>
        </authorList>
    </citation>
    <scope>NUCLEOTIDE SEQUENCE [LARGE SCALE GENOMIC DNA]</scope>
    <source>
        <strain evidence="3">DSM 29440</strain>
    </source>
</reference>
<evidence type="ECO:0000313" key="2">
    <source>
        <dbReference type="EMBL" id="SIN81195.1"/>
    </source>
</evidence>
<dbReference type="AlphaFoldDB" id="A0A1N6EDR8"/>
<dbReference type="Proteomes" id="UP000184932">
    <property type="component" value="Unassembled WGS sequence"/>
</dbReference>
<dbReference type="Pfam" id="PF06940">
    <property type="entry name" value="DUF1287"/>
    <property type="match status" value="1"/>
</dbReference>
<accession>A0A1N6EDR8</accession>
<dbReference type="PIRSF" id="PIRSF011444">
    <property type="entry name" value="DUF1287"/>
    <property type="match status" value="1"/>
</dbReference>
<dbReference type="InterPro" id="IPR009706">
    <property type="entry name" value="DUF1287"/>
</dbReference>
<dbReference type="OrthoDB" id="114026at2"/>
<dbReference type="EMBL" id="FSRL01000001">
    <property type="protein sequence ID" value="SIN81195.1"/>
    <property type="molecule type" value="Genomic_DNA"/>
</dbReference>
<keyword evidence="3" id="KW-1185">Reference proteome</keyword>
<dbReference type="RefSeq" id="WP_074254809.1">
    <property type="nucleotide sequence ID" value="NZ_FSRL01000001.1"/>
</dbReference>
<proteinExistence type="predicted"/>
<feature type="signal peptide" evidence="1">
    <location>
        <begin position="1"/>
        <end position="17"/>
    </location>
</feature>
<evidence type="ECO:0008006" key="4">
    <source>
        <dbReference type="Google" id="ProtNLM"/>
    </source>
</evidence>
<keyword evidence="1" id="KW-0732">Signal</keyword>
<evidence type="ECO:0000313" key="3">
    <source>
        <dbReference type="Proteomes" id="UP000184932"/>
    </source>
</evidence>
<protein>
    <recommendedName>
        <fullName evidence="4">DUF1287 domain-containing protein</fullName>
    </recommendedName>
</protein>
<organism evidence="2 3">
    <name type="scientific">Vannielia litorea</name>
    <dbReference type="NCBI Taxonomy" id="1217970"/>
    <lineage>
        <taxon>Bacteria</taxon>
        <taxon>Pseudomonadati</taxon>
        <taxon>Pseudomonadota</taxon>
        <taxon>Alphaproteobacteria</taxon>
        <taxon>Rhodobacterales</taxon>
        <taxon>Paracoccaceae</taxon>
        <taxon>Vannielia</taxon>
    </lineage>
</organism>
<feature type="chain" id="PRO_5012839544" description="DUF1287 domain-containing protein" evidence="1">
    <location>
        <begin position="18"/>
        <end position="199"/>
    </location>
</feature>
<name>A0A1N6EDR8_9RHOB</name>
<sequence length="199" mass="21047">MMRLAALLLAFATPAQAAPGDDLAAAAQAQVGVTTLYDPAYVGLAFPGGDLPRERGVCTDVVIRALRDAWGLDLQAITNADMKARFSAYPPLWGLATPDRNIDHRRVPNLETLFTRAGAALPLTSDPAAFAPGDIVSFRLTGTNLPHIGIIASGSAPDGTPLVTHNIGAGARTENMLFDHPMQGHFRLTEAARAWLAAR</sequence>
<dbReference type="STRING" id="1217970.SAMN05444002_0647"/>
<evidence type="ECO:0000256" key="1">
    <source>
        <dbReference type="SAM" id="SignalP"/>
    </source>
</evidence>
<gene>
    <name evidence="2" type="ORF">SAMN05444002_0647</name>
</gene>